<keyword evidence="2" id="KW-1185">Reference proteome</keyword>
<dbReference type="AlphaFoldDB" id="A0A8T0GPP9"/>
<name>A0A8T0GPP9_CERPU</name>
<accession>A0A8T0GPP9</accession>
<protein>
    <submittedName>
        <fullName evidence="1">Uncharacterized protein</fullName>
    </submittedName>
</protein>
<sequence length="67" mass="7864">MLLGTVVYSKLVTMPENKTKRTWKVFHSVDKSVKTLTPSYSYFQQLHVRGFFSRRDAHFPPEYPGLD</sequence>
<dbReference type="Proteomes" id="UP000822688">
    <property type="component" value="Chromosome 9"/>
</dbReference>
<comment type="caution">
    <text evidence="1">The sequence shown here is derived from an EMBL/GenBank/DDBJ whole genome shotgun (WGS) entry which is preliminary data.</text>
</comment>
<organism evidence="1 2">
    <name type="scientific">Ceratodon purpureus</name>
    <name type="common">Fire moss</name>
    <name type="synonym">Dicranum purpureum</name>
    <dbReference type="NCBI Taxonomy" id="3225"/>
    <lineage>
        <taxon>Eukaryota</taxon>
        <taxon>Viridiplantae</taxon>
        <taxon>Streptophyta</taxon>
        <taxon>Embryophyta</taxon>
        <taxon>Bryophyta</taxon>
        <taxon>Bryophytina</taxon>
        <taxon>Bryopsida</taxon>
        <taxon>Dicranidae</taxon>
        <taxon>Pseudoditrichales</taxon>
        <taxon>Ditrichaceae</taxon>
        <taxon>Ceratodon</taxon>
    </lineage>
</organism>
<proteinExistence type="predicted"/>
<gene>
    <name evidence="1" type="ORF">KC19_9G022700</name>
</gene>
<dbReference type="EMBL" id="CM026430">
    <property type="protein sequence ID" value="KAG0560893.1"/>
    <property type="molecule type" value="Genomic_DNA"/>
</dbReference>
<reference evidence="1" key="1">
    <citation type="submission" date="2020-06" db="EMBL/GenBank/DDBJ databases">
        <title>WGS assembly of Ceratodon purpureus strain R40.</title>
        <authorList>
            <person name="Carey S.B."/>
            <person name="Jenkins J."/>
            <person name="Shu S."/>
            <person name="Lovell J.T."/>
            <person name="Sreedasyam A."/>
            <person name="Maumus F."/>
            <person name="Tiley G.P."/>
            <person name="Fernandez-Pozo N."/>
            <person name="Barry K."/>
            <person name="Chen C."/>
            <person name="Wang M."/>
            <person name="Lipzen A."/>
            <person name="Daum C."/>
            <person name="Saski C.A."/>
            <person name="Payton A.C."/>
            <person name="Mcbreen J.C."/>
            <person name="Conrad R.E."/>
            <person name="Kollar L.M."/>
            <person name="Olsson S."/>
            <person name="Huttunen S."/>
            <person name="Landis J.B."/>
            <person name="Wickett N.J."/>
            <person name="Johnson M.G."/>
            <person name="Rensing S.A."/>
            <person name="Grimwood J."/>
            <person name="Schmutz J."/>
            <person name="Mcdaniel S.F."/>
        </authorList>
    </citation>
    <scope>NUCLEOTIDE SEQUENCE</scope>
    <source>
        <strain evidence="1">R40</strain>
    </source>
</reference>
<evidence type="ECO:0000313" key="1">
    <source>
        <dbReference type="EMBL" id="KAG0560893.1"/>
    </source>
</evidence>
<evidence type="ECO:0000313" key="2">
    <source>
        <dbReference type="Proteomes" id="UP000822688"/>
    </source>
</evidence>